<name>A0A8S4BF22_9TELE</name>
<keyword evidence="1" id="KW-0812">Transmembrane</keyword>
<feature type="transmembrane region" description="Helical" evidence="1">
    <location>
        <begin position="108"/>
        <end position="130"/>
    </location>
</feature>
<dbReference type="AlphaFoldDB" id="A0A8S4BF22"/>
<organism evidence="2 3">
    <name type="scientific">Menidia menidia</name>
    <name type="common">Atlantic silverside</name>
    <dbReference type="NCBI Taxonomy" id="238744"/>
    <lineage>
        <taxon>Eukaryota</taxon>
        <taxon>Metazoa</taxon>
        <taxon>Chordata</taxon>
        <taxon>Craniata</taxon>
        <taxon>Vertebrata</taxon>
        <taxon>Euteleostomi</taxon>
        <taxon>Actinopterygii</taxon>
        <taxon>Neopterygii</taxon>
        <taxon>Teleostei</taxon>
        <taxon>Neoteleostei</taxon>
        <taxon>Acanthomorphata</taxon>
        <taxon>Ovalentaria</taxon>
        <taxon>Atherinomorphae</taxon>
        <taxon>Atheriniformes</taxon>
        <taxon>Atherinopsidae</taxon>
        <taxon>Menidiinae</taxon>
        <taxon>Menidia</taxon>
    </lineage>
</organism>
<reference evidence="2" key="1">
    <citation type="submission" date="2021-05" db="EMBL/GenBank/DDBJ databases">
        <authorList>
            <person name="Tigano A."/>
        </authorList>
    </citation>
    <scope>NUCLEOTIDE SEQUENCE</scope>
</reference>
<evidence type="ECO:0000313" key="2">
    <source>
        <dbReference type="EMBL" id="CAG5981911.1"/>
    </source>
</evidence>
<keyword evidence="1" id="KW-1133">Transmembrane helix</keyword>
<proteinExistence type="predicted"/>
<accession>A0A8S4BF22</accession>
<keyword evidence="3" id="KW-1185">Reference proteome</keyword>
<evidence type="ECO:0000313" key="3">
    <source>
        <dbReference type="Proteomes" id="UP000677803"/>
    </source>
</evidence>
<dbReference type="EMBL" id="CAJRST010033334">
    <property type="protein sequence ID" value="CAG5981911.1"/>
    <property type="molecule type" value="Genomic_DNA"/>
</dbReference>
<gene>
    <name evidence="2" type="ORF">MMEN_LOCUS16450</name>
</gene>
<sequence>MFPTGSDCTVYAVKHLLTHSEQSRGRVSYFRKKKSNENNERSTQFTGIAAEVGRIETEDLSGCTRWQQVWGGREHRLEQGSPLKCQLGISAPTSGVLSLRVRCRAIDIIAIAVAIAVAFAVTIPVLSVAWSLHLWPFLSLLCHLKGLAFQRHSCVGAPSEAVG</sequence>
<protein>
    <submittedName>
        <fullName evidence="2">(Atlantic silverside) hypothetical protein</fullName>
    </submittedName>
</protein>
<evidence type="ECO:0000256" key="1">
    <source>
        <dbReference type="SAM" id="Phobius"/>
    </source>
</evidence>
<dbReference type="Proteomes" id="UP000677803">
    <property type="component" value="Unassembled WGS sequence"/>
</dbReference>
<keyword evidence="1" id="KW-0472">Membrane</keyword>
<comment type="caution">
    <text evidence="2">The sequence shown here is derived from an EMBL/GenBank/DDBJ whole genome shotgun (WGS) entry which is preliminary data.</text>
</comment>